<accession>A0ABT1FX74</accession>
<dbReference type="EMBL" id="JAMZEL010000023">
    <property type="protein sequence ID" value="MCP1386370.1"/>
    <property type="molecule type" value="Genomic_DNA"/>
</dbReference>
<gene>
    <name evidence="2" type="ORF">NCI00_28265</name>
</gene>
<dbReference type="SUPFAM" id="SSF81606">
    <property type="entry name" value="PP2C-like"/>
    <property type="match status" value="1"/>
</dbReference>
<evidence type="ECO:0000313" key="2">
    <source>
        <dbReference type="EMBL" id="MCP1386370.1"/>
    </source>
</evidence>
<feature type="domain" description="PPM-type phosphatase" evidence="1">
    <location>
        <begin position="2"/>
        <end position="247"/>
    </location>
</feature>
<dbReference type="InterPro" id="IPR015655">
    <property type="entry name" value="PP2C"/>
</dbReference>
<dbReference type="SMART" id="SM00331">
    <property type="entry name" value="PP2C_SIG"/>
    <property type="match status" value="1"/>
</dbReference>
<protein>
    <submittedName>
        <fullName evidence="2">Caspase family protein</fullName>
    </submittedName>
</protein>
<reference evidence="2 3" key="1">
    <citation type="submission" date="2022-06" db="EMBL/GenBank/DDBJ databases">
        <title>Runella sp. S5 genome sequencing.</title>
        <authorList>
            <person name="Park S."/>
        </authorList>
    </citation>
    <scope>NUCLEOTIDE SEQUENCE [LARGE SCALE GENOMIC DNA]</scope>
    <source>
        <strain evidence="2 3">S5</strain>
    </source>
</reference>
<evidence type="ECO:0000259" key="1">
    <source>
        <dbReference type="PROSITE" id="PS51746"/>
    </source>
</evidence>
<dbReference type="Pfam" id="PF00656">
    <property type="entry name" value="Peptidase_C14"/>
    <property type="match status" value="1"/>
</dbReference>
<dbReference type="Pfam" id="PF13672">
    <property type="entry name" value="PP2C_2"/>
    <property type="match status" value="1"/>
</dbReference>
<dbReference type="Proteomes" id="UP001204772">
    <property type="component" value="Unassembled WGS sequence"/>
</dbReference>
<dbReference type="CDD" id="cd00143">
    <property type="entry name" value="PP2Cc"/>
    <property type="match status" value="1"/>
</dbReference>
<dbReference type="InterPro" id="IPR011600">
    <property type="entry name" value="Pept_C14_caspase"/>
</dbReference>
<name>A0ABT1FX74_9BACT</name>
<dbReference type="InterPro" id="IPR018247">
    <property type="entry name" value="EF_Hand_1_Ca_BS"/>
</dbReference>
<dbReference type="PROSITE" id="PS51746">
    <property type="entry name" value="PPM_2"/>
    <property type="match status" value="1"/>
</dbReference>
<dbReference type="InterPro" id="IPR036457">
    <property type="entry name" value="PPM-type-like_dom_sf"/>
</dbReference>
<organism evidence="2 3">
    <name type="scientific">Runella salmonicolor</name>
    <dbReference type="NCBI Taxonomy" id="2950278"/>
    <lineage>
        <taxon>Bacteria</taxon>
        <taxon>Pseudomonadati</taxon>
        <taxon>Bacteroidota</taxon>
        <taxon>Cytophagia</taxon>
        <taxon>Cytophagales</taxon>
        <taxon>Spirosomataceae</taxon>
        <taxon>Runella</taxon>
    </lineage>
</organism>
<evidence type="ECO:0000313" key="3">
    <source>
        <dbReference type="Proteomes" id="UP001204772"/>
    </source>
</evidence>
<sequence length="522" mass="58368">MTIIIRQPITFSFIGQRSNNEDFVQPVTQDSRLFMVCDGIGGWDKGEEASRLVSEAIVHYFERHPPDTLTEKYLTDAIQQAYLSLAEYLQQNPLLSRMGSTLALLYLNEHGVFIAHVGDSRVYHLRKGCILHQTLDHKYVLELVAEGIITEEQAQTHPRRNSLSRSIGVDANNLTPKIDKPAITYLTDVQPGDYFFLCTDGVLEQINNEKLSTIFRENNTEESIIEAVLVSCKDRTRDNYSGCLVPVNEVIKENELNFALPSKKNRWAWLGFMLCWCITQLGYAQKGTTYAVVVGIADYKIADYRTGDLRFADKDAQRFVAFLQSSTGGSVPAQNINLLTNSNASKKSILNAMRIFEKATSQDRVFFYFSGHGMKGAFIPHDVSTQNPNSVLTHAEIKSIFKASNATTKFCIADACLSGSMTARQSWNVVEPKTLAPSNVVLMLSSRSTQSSVESGIVRGGIFTFYMLHGLRGQADTNHDHIVTIKELYNFVSKGVKSTTPNKQAPLFYGKFSDDLPMSFPK</sequence>
<dbReference type="PROSITE" id="PS00018">
    <property type="entry name" value="EF_HAND_1"/>
    <property type="match status" value="1"/>
</dbReference>
<proteinExistence type="predicted"/>
<dbReference type="Gene3D" id="3.60.40.10">
    <property type="entry name" value="PPM-type phosphatase domain"/>
    <property type="match status" value="1"/>
</dbReference>
<dbReference type="RefSeq" id="WP_253533195.1">
    <property type="nucleotide sequence ID" value="NZ_JAMZEL010000023.1"/>
</dbReference>
<dbReference type="Gene3D" id="3.40.50.1460">
    <property type="match status" value="1"/>
</dbReference>
<dbReference type="SMART" id="SM00332">
    <property type="entry name" value="PP2Cc"/>
    <property type="match status" value="1"/>
</dbReference>
<dbReference type="PANTHER" id="PTHR47992">
    <property type="entry name" value="PROTEIN PHOSPHATASE"/>
    <property type="match status" value="1"/>
</dbReference>
<keyword evidence="3" id="KW-1185">Reference proteome</keyword>
<dbReference type="InterPro" id="IPR001932">
    <property type="entry name" value="PPM-type_phosphatase-like_dom"/>
</dbReference>
<dbReference type="SUPFAM" id="SSF52129">
    <property type="entry name" value="Caspase-like"/>
    <property type="match status" value="1"/>
</dbReference>
<dbReference type="InterPro" id="IPR029030">
    <property type="entry name" value="Caspase-like_dom_sf"/>
</dbReference>
<comment type="caution">
    <text evidence="2">The sequence shown here is derived from an EMBL/GenBank/DDBJ whole genome shotgun (WGS) entry which is preliminary data.</text>
</comment>